<accession>A0A1B6EN23</accession>
<feature type="non-terminal residue" evidence="1">
    <location>
        <position position="1"/>
    </location>
</feature>
<protein>
    <submittedName>
        <fullName evidence="1">Uncharacterized protein</fullName>
    </submittedName>
</protein>
<gene>
    <name evidence="1" type="ORF">g.9984</name>
</gene>
<sequence length="178" mass="19821">PTLRNDLKKMGIVDVNFALIGYGAPEQQLPSVYTFNGEFNRFSGSAKNIYFGKKQNITEPKLSDRLQEIQDTLAMETGYSKSSKAFQMSFTYPFRPEALKTVVGVVSSGCDQVTLPIQTMIFHRLNVFNSGVVMNMILPLEDLSLDGKDEKAASNIVGFDSSAVYTQGEAKRKMLRRS</sequence>
<reference evidence="1" key="1">
    <citation type="submission" date="2015-11" db="EMBL/GenBank/DDBJ databases">
        <title>De novo transcriptome assembly of four potential Pierce s Disease insect vectors from Arizona vineyards.</title>
        <authorList>
            <person name="Tassone E.E."/>
        </authorList>
    </citation>
    <scope>NUCLEOTIDE SEQUENCE</scope>
</reference>
<evidence type="ECO:0000313" key="1">
    <source>
        <dbReference type="EMBL" id="JAS39315.1"/>
    </source>
</evidence>
<dbReference type="AlphaFoldDB" id="A0A1B6EN23"/>
<proteinExistence type="predicted"/>
<name>A0A1B6EN23_9HEMI</name>
<feature type="non-terminal residue" evidence="1">
    <location>
        <position position="178"/>
    </location>
</feature>
<organism evidence="1">
    <name type="scientific">Cuerna arida</name>
    <dbReference type="NCBI Taxonomy" id="1464854"/>
    <lineage>
        <taxon>Eukaryota</taxon>
        <taxon>Metazoa</taxon>
        <taxon>Ecdysozoa</taxon>
        <taxon>Arthropoda</taxon>
        <taxon>Hexapoda</taxon>
        <taxon>Insecta</taxon>
        <taxon>Pterygota</taxon>
        <taxon>Neoptera</taxon>
        <taxon>Paraneoptera</taxon>
        <taxon>Hemiptera</taxon>
        <taxon>Auchenorrhyncha</taxon>
        <taxon>Membracoidea</taxon>
        <taxon>Cicadellidae</taxon>
        <taxon>Cicadellinae</taxon>
        <taxon>Proconiini</taxon>
        <taxon>Cuerna</taxon>
    </lineage>
</organism>
<dbReference type="EMBL" id="GECZ01030454">
    <property type="protein sequence ID" value="JAS39315.1"/>
    <property type="molecule type" value="Transcribed_RNA"/>
</dbReference>